<gene>
    <name evidence="2" type="ORF">A0H81_14659</name>
</gene>
<dbReference type="AlphaFoldDB" id="A0A1C7LL47"/>
<dbReference type="OrthoDB" id="514777at2759"/>
<dbReference type="STRING" id="5627.A0A1C7LL47"/>
<evidence type="ECO:0000313" key="2">
    <source>
        <dbReference type="EMBL" id="OBZ65370.1"/>
    </source>
</evidence>
<reference evidence="2 3" key="1">
    <citation type="submission" date="2016-03" db="EMBL/GenBank/DDBJ databases">
        <title>Whole genome sequencing of Grifola frondosa 9006-11.</title>
        <authorList>
            <person name="Min B."/>
            <person name="Park H."/>
            <person name="Kim J.-G."/>
            <person name="Cho H."/>
            <person name="Oh Y.-L."/>
            <person name="Kong W.-S."/>
            <person name="Choi I.-G."/>
        </authorList>
    </citation>
    <scope>NUCLEOTIDE SEQUENCE [LARGE SCALE GENOMIC DNA]</scope>
    <source>
        <strain evidence="2 3">9006-11</strain>
    </source>
</reference>
<evidence type="ECO:0000313" key="3">
    <source>
        <dbReference type="Proteomes" id="UP000092993"/>
    </source>
</evidence>
<feature type="region of interest" description="Disordered" evidence="1">
    <location>
        <begin position="38"/>
        <end position="117"/>
    </location>
</feature>
<dbReference type="Proteomes" id="UP000092993">
    <property type="component" value="Unassembled WGS sequence"/>
</dbReference>
<feature type="region of interest" description="Disordered" evidence="1">
    <location>
        <begin position="1"/>
        <end position="20"/>
    </location>
</feature>
<dbReference type="EMBL" id="LUGG01000045">
    <property type="protein sequence ID" value="OBZ65370.1"/>
    <property type="molecule type" value="Genomic_DNA"/>
</dbReference>
<sequence>MIFGPSSIFAGKKETKRESRGSMNMFLMLSQNPELAVEPAALSKTSRSPSRKASIDLGQSGVPEAPTQRRKLNLLPRMVQKSDEAKADATPAASTVNSDDEDSEAPTSSMMQAEVEA</sequence>
<accession>A0A1C7LL47</accession>
<protein>
    <submittedName>
        <fullName evidence="2">Uncharacterized protein</fullName>
    </submittedName>
</protein>
<proteinExistence type="predicted"/>
<comment type="caution">
    <text evidence="2">The sequence shown here is derived from an EMBL/GenBank/DDBJ whole genome shotgun (WGS) entry which is preliminary data.</text>
</comment>
<name>A0A1C7LL47_GRIFR</name>
<evidence type="ECO:0000256" key="1">
    <source>
        <dbReference type="SAM" id="MobiDB-lite"/>
    </source>
</evidence>
<organism evidence="2 3">
    <name type="scientific">Grifola frondosa</name>
    <name type="common">Maitake</name>
    <name type="synonym">Polyporus frondosus</name>
    <dbReference type="NCBI Taxonomy" id="5627"/>
    <lineage>
        <taxon>Eukaryota</taxon>
        <taxon>Fungi</taxon>
        <taxon>Dikarya</taxon>
        <taxon>Basidiomycota</taxon>
        <taxon>Agaricomycotina</taxon>
        <taxon>Agaricomycetes</taxon>
        <taxon>Polyporales</taxon>
        <taxon>Grifolaceae</taxon>
        <taxon>Grifola</taxon>
    </lineage>
</organism>
<keyword evidence="3" id="KW-1185">Reference proteome</keyword>
<feature type="compositionally biased region" description="Basic and acidic residues" evidence="1">
    <location>
        <begin position="11"/>
        <end position="20"/>
    </location>
</feature>